<reference evidence="1" key="1">
    <citation type="submission" date="2022-12" db="EMBL/GenBank/DDBJ databases">
        <title>Comparative genomics of Legionella pneumophila isolates from the West Bank and Germany support molecular epidemiology of Legionnaires disease.</title>
        <authorList>
            <person name="Zayed A.R."/>
            <person name="Bitar D.M."/>
            <person name="Steinert M."/>
            <person name="Lueck C."/>
            <person name="Brettar I."/>
            <person name="Hoefle M.G."/>
            <person name="Bunk B."/>
        </authorList>
    </citation>
    <scope>NUCLEOTIDE SEQUENCE</scope>
    <source>
        <strain evidence="1">H23</strain>
    </source>
</reference>
<evidence type="ECO:0000313" key="1">
    <source>
        <dbReference type="EMBL" id="MCZ4718481.1"/>
    </source>
</evidence>
<gene>
    <name evidence="1" type="ORF">O6C86_04520</name>
</gene>
<accession>A0AAP3HBL5</accession>
<evidence type="ECO:0000313" key="2">
    <source>
        <dbReference type="Proteomes" id="UP001071279"/>
    </source>
</evidence>
<dbReference type="AlphaFoldDB" id="A0AAP3HBL5"/>
<organism evidence="1 2">
    <name type="scientific">Legionella pneumophila</name>
    <dbReference type="NCBI Taxonomy" id="446"/>
    <lineage>
        <taxon>Bacteria</taxon>
        <taxon>Pseudomonadati</taxon>
        <taxon>Pseudomonadota</taxon>
        <taxon>Gammaproteobacteria</taxon>
        <taxon>Legionellales</taxon>
        <taxon>Legionellaceae</taxon>
        <taxon>Legionella</taxon>
    </lineage>
</organism>
<dbReference type="EMBL" id="JAPXIC010000024">
    <property type="protein sequence ID" value="MCZ4718481.1"/>
    <property type="molecule type" value="Genomic_DNA"/>
</dbReference>
<comment type="caution">
    <text evidence="1">The sequence shown here is derived from an EMBL/GenBank/DDBJ whole genome shotgun (WGS) entry which is preliminary data.</text>
</comment>
<name>A0AAP3HBL5_LEGPN</name>
<protein>
    <submittedName>
        <fullName evidence="1">Uncharacterized protein</fullName>
    </submittedName>
</protein>
<proteinExistence type="predicted"/>
<dbReference type="Proteomes" id="UP001071279">
    <property type="component" value="Unassembled WGS sequence"/>
</dbReference>
<dbReference type="RefSeq" id="WP_061466970.1">
    <property type="nucleotide sequence ID" value="NZ_CP114576.1"/>
</dbReference>
<sequence>MSIVIGRQFRWQSEYPNNCPGRDASTIKLEVYRFVKHNPPIEKDFIPYAKEKPGRYTDCNGWGISFFKSEYIMKQMQNNNSRFKNKYIAKGVIDITDGKVKISSSGHINLWLYDSVDICKKFRVI</sequence>